<dbReference type="AlphaFoldDB" id="A0A518K3K4"/>
<accession>A0A518K3K4</accession>
<sequence length="256" mass="26012" precursor="true">MKAYTIDSLPRLAALCALAISAVSPALAASINYGDFNDFPAGVVEYQDVTESSATDAVPLFGAPDVDVNKLDFDPQSFGSSASNGDLEITDGQLNFSFATLPGTGIDSLEISEGGDFTIVGGSGSTTVNSGIYANVLVTAVNGIALAPADQFEVEGSTSASFNSVGLSQPWNLGLLLEFGPALSLNGFAAGSLVTAGDFVLNNTLVAASEPGSLAFIAKKDFNITPDGSLDPDNVIPEPTAAALAALALVGLARRR</sequence>
<proteinExistence type="predicted"/>
<keyword evidence="1" id="KW-0732">Signal</keyword>
<keyword evidence="3" id="KW-1185">Reference proteome</keyword>
<organism evidence="2 3">
    <name type="scientific">Botrimarina mediterranea</name>
    <dbReference type="NCBI Taxonomy" id="2528022"/>
    <lineage>
        <taxon>Bacteria</taxon>
        <taxon>Pseudomonadati</taxon>
        <taxon>Planctomycetota</taxon>
        <taxon>Planctomycetia</taxon>
        <taxon>Pirellulales</taxon>
        <taxon>Lacipirellulaceae</taxon>
        <taxon>Botrimarina</taxon>
    </lineage>
</organism>
<evidence type="ECO:0000256" key="1">
    <source>
        <dbReference type="SAM" id="SignalP"/>
    </source>
</evidence>
<evidence type="ECO:0008006" key="4">
    <source>
        <dbReference type="Google" id="ProtNLM"/>
    </source>
</evidence>
<dbReference type="EMBL" id="CP036349">
    <property type="protein sequence ID" value="QDV72383.1"/>
    <property type="molecule type" value="Genomic_DNA"/>
</dbReference>
<feature type="signal peptide" evidence="1">
    <location>
        <begin position="1"/>
        <end position="28"/>
    </location>
</feature>
<protein>
    <recommendedName>
        <fullName evidence="4">PEP-CTERM protein-sorting domain-containing protein</fullName>
    </recommendedName>
</protein>
<gene>
    <name evidence="2" type="ORF">Spa11_05580</name>
</gene>
<evidence type="ECO:0000313" key="3">
    <source>
        <dbReference type="Proteomes" id="UP000316426"/>
    </source>
</evidence>
<dbReference type="Proteomes" id="UP000316426">
    <property type="component" value="Chromosome"/>
</dbReference>
<reference evidence="2 3" key="1">
    <citation type="submission" date="2019-02" db="EMBL/GenBank/DDBJ databases">
        <title>Deep-cultivation of Planctomycetes and their phenomic and genomic characterization uncovers novel biology.</title>
        <authorList>
            <person name="Wiegand S."/>
            <person name="Jogler M."/>
            <person name="Boedeker C."/>
            <person name="Pinto D."/>
            <person name="Vollmers J."/>
            <person name="Rivas-Marin E."/>
            <person name="Kohn T."/>
            <person name="Peeters S.H."/>
            <person name="Heuer A."/>
            <person name="Rast P."/>
            <person name="Oberbeckmann S."/>
            <person name="Bunk B."/>
            <person name="Jeske O."/>
            <person name="Meyerdierks A."/>
            <person name="Storesund J.E."/>
            <person name="Kallscheuer N."/>
            <person name="Luecker S."/>
            <person name="Lage O.M."/>
            <person name="Pohl T."/>
            <person name="Merkel B.J."/>
            <person name="Hornburger P."/>
            <person name="Mueller R.-W."/>
            <person name="Bruemmer F."/>
            <person name="Labrenz M."/>
            <person name="Spormann A.M."/>
            <person name="Op den Camp H."/>
            <person name="Overmann J."/>
            <person name="Amann R."/>
            <person name="Jetten M.S.M."/>
            <person name="Mascher T."/>
            <person name="Medema M.H."/>
            <person name="Devos D.P."/>
            <person name="Kaster A.-K."/>
            <person name="Ovreas L."/>
            <person name="Rohde M."/>
            <person name="Galperin M.Y."/>
            <person name="Jogler C."/>
        </authorList>
    </citation>
    <scope>NUCLEOTIDE SEQUENCE [LARGE SCALE GENOMIC DNA]</scope>
    <source>
        <strain evidence="2 3">Spa11</strain>
    </source>
</reference>
<dbReference type="KEGG" id="bmei:Spa11_05580"/>
<evidence type="ECO:0000313" key="2">
    <source>
        <dbReference type="EMBL" id="QDV72383.1"/>
    </source>
</evidence>
<feature type="chain" id="PRO_5021929545" description="PEP-CTERM protein-sorting domain-containing protein" evidence="1">
    <location>
        <begin position="29"/>
        <end position="256"/>
    </location>
</feature>
<dbReference type="RefSeq" id="WP_145107036.1">
    <property type="nucleotide sequence ID" value="NZ_CP036349.1"/>
</dbReference>
<name>A0A518K3K4_9BACT</name>